<comment type="subunit">
    <text evidence="3">Component of the Mediator complex.</text>
</comment>
<name>A0A8H7J739_9PLEO</name>
<dbReference type="PANTHER" id="PTHR33840">
    <property type="match status" value="1"/>
</dbReference>
<dbReference type="SUPFAM" id="SSF53474">
    <property type="entry name" value="alpha/beta-Hydrolases"/>
    <property type="match status" value="1"/>
</dbReference>
<dbReference type="GO" id="GO:0016592">
    <property type="term" value="C:mediator complex"/>
    <property type="evidence" value="ECO:0007669"/>
    <property type="project" value="InterPro"/>
</dbReference>
<dbReference type="PANTHER" id="PTHR33840:SF16">
    <property type="entry name" value="DUF2235 DOMAIN-CONTAINING PROTEIN"/>
    <property type="match status" value="1"/>
</dbReference>
<accession>A0A8H7J739</accession>
<dbReference type="GO" id="GO:0003712">
    <property type="term" value="F:transcription coregulator activity"/>
    <property type="evidence" value="ECO:0007669"/>
    <property type="project" value="InterPro"/>
</dbReference>
<feature type="domain" description="T6SS Phospholipase effector Tle1-like catalytic" evidence="11">
    <location>
        <begin position="246"/>
        <end position="487"/>
    </location>
</feature>
<evidence type="ECO:0000256" key="8">
    <source>
        <dbReference type="ARBA" id="ARBA00023242"/>
    </source>
</evidence>
<evidence type="ECO:0000256" key="6">
    <source>
        <dbReference type="ARBA" id="ARBA00023159"/>
    </source>
</evidence>
<proteinExistence type="inferred from homology"/>
<dbReference type="Gene3D" id="6.10.140.200">
    <property type="match status" value="1"/>
</dbReference>
<dbReference type="OrthoDB" id="59699at2759"/>
<dbReference type="Gene3D" id="6.10.140.1520">
    <property type="match status" value="1"/>
</dbReference>
<dbReference type="InterPro" id="IPR009244">
    <property type="entry name" value="Mediatior_Med7"/>
</dbReference>
<keyword evidence="8" id="KW-0539">Nucleus</keyword>
<reference evidence="12" key="1">
    <citation type="submission" date="2018-12" db="EMBL/GenBank/DDBJ databases">
        <authorList>
            <person name="Syme R.A."/>
            <person name="Farfan-Caceres L."/>
            <person name="Lichtenzveig J."/>
        </authorList>
    </citation>
    <scope>NUCLEOTIDE SEQUENCE</scope>
    <source>
        <strain evidence="12">Al4</strain>
    </source>
</reference>
<protein>
    <recommendedName>
        <fullName evidence="4">Mediator of RNA polymerase II transcription subunit 7</fullName>
    </recommendedName>
    <alternativeName>
        <fullName evidence="10">Mediator complex subunit 7</fullName>
    </alternativeName>
</protein>
<keyword evidence="13" id="KW-1185">Reference proteome</keyword>
<evidence type="ECO:0000313" key="13">
    <source>
        <dbReference type="Proteomes" id="UP000651452"/>
    </source>
</evidence>
<dbReference type="Proteomes" id="UP000651452">
    <property type="component" value="Unassembled WGS sequence"/>
</dbReference>
<dbReference type="InterPro" id="IPR018712">
    <property type="entry name" value="Tle1-like_cat"/>
</dbReference>
<keyword evidence="5" id="KW-0805">Transcription regulation</keyword>
<keyword evidence="7" id="KW-0804">Transcription</keyword>
<comment type="subcellular location">
    <subcellularLocation>
        <location evidence="1">Nucleus</location>
    </subcellularLocation>
</comment>
<gene>
    <name evidence="12" type="ORF">EKO04_004420</name>
</gene>
<evidence type="ECO:0000256" key="10">
    <source>
        <dbReference type="ARBA" id="ARBA00031258"/>
    </source>
</evidence>
<dbReference type="EMBL" id="RZGK01000007">
    <property type="protein sequence ID" value="KAF9697783.1"/>
    <property type="molecule type" value="Genomic_DNA"/>
</dbReference>
<evidence type="ECO:0000256" key="5">
    <source>
        <dbReference type="ARBA" id="ARBA00023015"/>
    </source>
</evidence>
<evidence type="ECO:0000259" key="11">
    <source>
        <dbReference type="Pfam" id="PF09994"/>
    </source>
</evidence>
<reference evidence="12" key="2">
    <citation type="submission" date="2020-09" db="EMBL/GenBank/DDBJ databases">
        <title>Reference genome assembly for Australian Ascochyta lentis isolate Al4.</title>
        <authorList>
            <person name="Lee R.C."/>
            <person name="Farfan-Caceres L.M."/>
            <person name="Debler J.W."/>
            <person name="Williams A.H."/>
            <person name="Henares B.M."/>
        </authorList>
    </citation>
    <scope>NUCLEOTIDE SEQUENCE</scope>
    <source>
        <strain evidence="12">Al4</strain>
    </source>
</reference>
<evidence type="ECO:0000256" key="7">
    <source>
        <dbReference type="ARBA" id="ARBA00023163"/>
    </source>
</evidence>
<comment type="caution">
    <text evidence="12">The sequence shown here is derived from an EMBL/GenBank/DDBJ whole genome shotgun (WGS) entry which is preliminary data.</text>
</comment>
<evidence type="ECO:0000256" key="4">
    <source>
        <dbReference type="ARBA" id="ARBA00020631"/>
    </source>
</evidence>
<evidence type="ECO:0000313" key="12">
    <source>
        <dbReference type="EMBL" id="KAF9697783.1"/>
    </source>
</evidence>
<dbReference type="InterPro" id="IPR044888">
    <property type="entry name" value="Mediatior_Med7_sf"/>
</dbReference>
<dbReference type="AlphaFoldDB" id="A0A8H7J739"/>
<comment type="function">
    <text evidence="9">Component of the Mediator complex, a coactivator involved in the regulated transcription of nearly all RNA polymerase II-dependent genes. Mediator functions as a bridge to convey information from gene-specific regulatory proteins to the basal RNA polymerase II transcription machinery. Mediator is recruited to promoters by direct interactions with regulatory proteins and serves as a scaffold for the assembly of a functional preinitiation complex with RNA polymerase II and the general transcription factors.</text>
</comment>
<keyword evidence="6" id="KW-0010">Activator</keyword>
<sequence length="679" mass="76283">MAEEPPLNYFPDPPPFYKHFTAENLERLAVIKREEPVKKLDLDVHLRYLTPPPPPGDHESFHVFGEAAKSSGTNNFTQTMEFVSKTLGEQFVLSDWTYTQLYPPTDSTSTEANIDRQQYLNRFNRSILIEYVSLLGAVALNPTSEHKDRKLKHILTLVCNMHALINEYRPHQARETLIRIMEEQVRRKKAEVQGVRDMRGRVESVLGGLKAGEVEEAASAERVDRRAQRVWDAMDVGRETNVAGAPRSNIRMLADMVGDVNFSSGEPAAVHNITPRSPDIVAGYQEGIGLGATFLEYVWNGATASAIGEECIAVYRFIVEHYTDDHEIWLFGFSRGAFTVRSVAGMINNCGIIRRTLPQTDRLCYDIFRTYRSSLPIDAPQSEQSRRRRANAGVWQVKQPIRCMSVIDTVGALGIPRLNAGIGFDWAPFEFFDQHVSTVVQHVRHAPALHDRLWAFQPCLAFPSEKSPNTTVEQVWFPGVHYDLGRQAFRFVRQHPVNYIEAALGWLPNLLSRTILPNEVLADNVLRWILEGVRDINTHTPIIPNLDDEIARVSARIAAPAANSTGSGDVYGDVLEYAPAGRILGVVQKLSSAATSLLNHVFPRLGDNIQDLLGIRTIVGVLTATADRRIPGPAHVDPYKAGAVSVEDNARMEELNERQKPRYPSRTFETHELWKEVFA</sequence>
<evidence type="ECO:0000256" key="2">
    <source>
        <dbReference type="ARBA" id="ARBA00009994"/>
    </source>
</evidence>
<comment type="similarity">
    <text evidence="2">Belongs to the Mediator complex subunit 7 family.</text>
</comment>
<evidence type="ECO:0000256" key="3">
    <source>
        <dbReference type="ARBA" id="ARBA00011837"/>
    </source>
</evidence>
<dbReference type="Pfam" id="PF05983">
    <property type="entry name" value="Med7"/>
    <property type="match status" value="1"/>
</dbReference>
<dbReference type="InterPro" id="IPR029058">
    <property type="entry name" value="AB_hydrolase_fold"/>
</dbReference>
<dbReference type="Pfam" id="PF09994">
    <property type="entry name" value="T6SS_Tle1-like_cat"/>
    <property type="match status" value="1"/>
</dbReference>
<dbReference type="GO" id="GO:0006357">
    <property type="term" value="P:regulation of transcription by RNA polymerase II"/>
    <property type="evidence" value="ECO:0007669"/>
    <property type="project" value="InterPro"/>
</dbReference>
<dbReference type="InterPro" id="IPR037212">
    <property type="entry name" value="Med7/Med21-like"/>
</dbReference>
<organism evidence="12 13">
    <name type="scientific">Ascochyta lentis</name>
    <dbReference type="NCBI Taxonomy" id="205686"/>
    <lineage>
        <taxon>Eukaryota</taxon>
        <taxon>Fungi</taxon>
        <taxon>Dikarya</taxon>
        <taxon>Ascomycota</taxon>
        <taxon>Pezizomycotina</taxon>
        <taxon>Dothideomycetes</taxon>
        <taxon>Pleosporomycetidae</taxon>
        <taxon>Pleosporales</taxon>
        <taxon>Pleosporineae</taxon>
        <taxon>Didymellaceae</taxon>
        <taxon>Ascochyta</taxon>
    </lineage>
</organism>
<evidence type="ECO:0000256" key="9">
    <source>
        <dbReference type="ARBA" id="ARBA00025687"/>
    </source>
</evidence>
<dbReference type="SUPFAM" id="SSF140718">
    <property type="entry name" value="Mediator hinge subcomplex-like"/>
    <property type="match status" value="1"/>
</dbReference>
<evidence type="ECO:0000256" key="1">
    <source>
        <dbReference type="ARBA" id="ARBA00004123"/>
    </source>
</evidence>